<evidence type="ECO:0000313" key="4">
    <source>
        <dbReference type="Proteomes" id="UP000268857"/>
    </source>
</evidence>
<protein>
    <submittedName>
        <fullName evidence="3">Glycosyl transferase</fullName>
    </submittedName>
</protein>
<comment type="caution">
    <text evidence="3">The sequence shown here is derived from an EMBL/GenBank/DDBJ whole genome shotgun (WGS) entry which is preliminary data.</text>
</comment>
<feature type="domain" description="Glycosyl transferase family 1" evidence="1">
    <location>
        <begin position="213"/>
        <end position="341"/>
    </location>
</feature>
<organism evidence="3 4">
    <name type="scientific">Chlorogloeopsis fritschii PCC 6912</name>
    <dbReference type="NCBI Taxonomy" id="211165"/>
    <lineage>
        <taxon>Bacteria</taxon>
        <taxon>Bacillati</taxon>
        <taxon>Cyanobacteriota</taxon>
        <taxon>Cyanophyceae</taxon>
        <taxon>Nostocales</taxon>
        <taxon>Chlorogloeopsidaceae</taxon>
        <taxon>Chlorogloeopsis</taxon>
    </lineage>
</organism>
<dbReference type="SUPFAM" id="SSF53756">
    <property type="entry name" value="UDP-Glycosyltransferase/glycogen phosphorylase"/>
    <property type="match status" value="1"/>
</dbReference>
<reference evidence="3 4" key="1">
    <citation type="journal article" date="2019" name="Genome Biol. Evol.">
        <title>Day and night: Metabolic profiles and evolutionary relationships of six axenic non-marine cyanobacteria.</title>
        <authorList>
            <person name="Will S.E."/>
            <person name="Henke P."/>
            <person name="Boedeker C."/>
            <person name="Huang S."/>
            <person name="Brinkmann H."/>
            <person name="Rohde M."/>
            <person name="Jarek M."/>
            <person name="Friedl T."/>
            <person name="Seufert S."/>
            <person name="Schumacher M."/>
            <person name="Overmann J."/>
            <person name="Neumann-Schaal M."/>
            <person name="Petersen J."/>
        </authorList>
    </citation>
    <scope>NUCLEOTIDE SEQUENCE [LARGE SCALE GENOMIC DNA]</scope>
    <source>
        <strain evidence="3 4">PCC 6912</strain>
    </source>
</reference>
<evidence type="ECO:0000259" key="2">
    <source>
        <dbReference type="Pfam" id="PF13439"/>
    </source>
</evidence>
<dbReference type="InterPro" id="IPR001296">
    <property type="entry name" value="Glyco_trans_1"/>
</dbReference>
<keyword evidence="3" id="KW-0808">Transferase</keyword>
<dbReference type="Pfam" id="PF00534">
    <property type="entry name" value="Glycos_transf_1"/>
    <property type="match status" value="1"/>
</dbReference>
<accession>A0A3S0Y2U5</accession>
<dbReference type="PANTHER" id="PTHR45947">
    <property type="entry name" value="SULFOQUINOVOSYL TRANSFERASE SQD2"/>
    <property type="match status" value="1"/>
</dbReference>
<dbReference type="Proteomes" id="UP000268857">
    <property type="component" value="Unassembled WGS sequence"/>
</dbReference>
<keyword evidence="4" id="KW-1185">Reference proteome</keyword>
<proteinExistence type="predicted"/>
<gene>
    <name evidence="3" type="ORF">PCC6912_17030</name>
</gene>
<dbReference type="InterPro" id="IPR050194">
    <property type="entry name" value="Glycosyltransferase_grp1"/>
</dbReference>
<sequence length="341" mass="37417">MRVLLLHNRYQYAGGEDSVVQAEKALLESKGHQVVLIEVSNDDIVGITGQIRAALSAIYSLPSKSRISEAIAHFCPDVVHVHNFFPLLSPSVYDACNTAKVPVLQTLHNYRLGCPNAMLFRNSTACEDCLGKRIPWPGIVHACYRGSHVQSAVVAAMLAVHWQRGTWHKSVDAYIALTAFQKEKMVQAGLPREKIHIKPNYIIDPKPLNLTRADGEYALFVGRISPEKGIATLIDAYVQNNLRIPLKIAGTGPQLESLSASIQAIGLEDTIQFLGQQDKSAVLQLMLNAKFLIFPSIWYETFGLTMVEAFACGLPVLASSWGSMAEIVEDGITGLHFQPGN</sequence>
<dbReference type="AlphaFoldDB" id="A0A3S0Y2U5"/>
<dbReference type="EMBL" id="RSCJ01000005">
    <property type="protein sequence ID" value="RUR84109.1"/>
    <property type="molecule type" value="Genomic_DNA"/>
</dbReference>
<dbReference type="RefSeq" id="WP_336603381.1">
    <property type="nucleotide sequence ID" value="NZ_RSCJ01000005.1"/>
</dbReference>
<feature type="domain" description="Glycosyltransferase subfamily 4-like N-terminal" evidence="2">
    <location>
        <begin position="25"/>
        <end position="200"/>
    </location>
</feature>
<dbReference type="GO" id="GO:0016757">
    <property type="term" value="F:glycosyltransferase activity"/>
    <property type="evidence" value="ECO:0007669"/>
    <property type="project" value="InterPro"/>
</dbReference>
<dbReference type="PANTHER" id="PTHR45947:SF13">
    <property type="entry name" value="TRANSFERASE"/>
    <property type="match status" value="1"/>
</dbReference>
<dbReference type="STRING" id="211165.GCA_000317285_00964"/>
<dbReference type="Gene3D" id="3.40.50.2000">
    <property type="entry name" value="Glycogen Phosphorylase B"/>
    <property type="match status" value="2"/>
</dbReference>
<name>A0A3S0Y2U5_CHLFR</name>
<dbReference type="InterPro" id="IPR028098">
    <property type="entry name" value="Glyco_trans_4-like_N"/>
</dbReference>
<evidence type="ECO:0000259" key="1">
    <source>
        <dbReference type="Pfam" id="PF00534"/>
    </source>
</evidence>
<evidence type="ECO:0000313" key="3">
    <source>
        <dbReference type="EMBL" id="RUR84109.1"/>
    </source>
</evidence>
<dbReference type="Pfam" id="PF13439">
    <property type="entry name" value="Glyco_transf_4"/>
    <property type="match status" value="1"/>
</dbReference>